<keyword evidence="1" id="KW-1133">Transmembrane helix</keyword>
<keyword evidence="1" id="KW-0472">Membrane</keyword>
<organism evidence="2 3">
    <name type="scientific">Asanoa iriomotensis</name>
    <dbReference type="NCBI Taxonomy" id="234613"/>
    <lineage>
        <taxon>Bacteria</taxon>
        <taxon>Bacillati</taxon>
        <taxon>Actinomycetota</taxon>
        <taxon>Actinomycetes</taxon>
        <taxon>Micromonosporales</taxon>
        <taxon>Micromonosporaceae</taxon>
        <taxon>Asanoa</taxon>
    </lineage>
</organism>
<evidence type="ECO:0000313" key="2">
    <source>
        <dbReference type="EMBL" id="GIF56454.1"/>
    </source>
</evidence>
<feature type="transmembrane region" description="Helical" evidence="1">
    <location>
        <begin position="576"/>
        <end position="595"/>
    </location>
</feature>
<sequence>MDRDRLLQTISDLDDPAEVSRLVAEALLGLGAPGDDPLDADLVRRLGEEQIQLGHSARGLDLLEIAVTWAPDRSNLSARRVALLDRAEDGRAVAEASALLPAEAARWELSQLYQELGLPAHALDVSRGRSRLRLWWATGGPLWFVRRALRRREAEGLAGRLVVGDAPGPLEPLLRGVCADVGRDRTAWQLVMRADQLVRDGDAPAAARLLAAPVAAGDAHPRLIATAVDIADDLSDSRLALQLSDRLDPLVAGLHRRRAGLLVELDRLRDAWTLLDTGTLVEELREVRAKILLSVGLAFLAVDAHGPAGVARSEWRRRWWRTGGPLWFVRDRGRRREEQVLLDWLGPHRPAIGEPAADALGRAADAGAAVAAAGAQENRDAAGTLAAAYHPDRPSVPLLERLGWALYFDNQEELALLRIREARSLEPAKASLLQAELTFLNWLGRYVEASAVSDRYAEGGGRPAEARAARGDLLDDLGFYALSLEAFGPADGLGSFARTLRWKQWWRTGGPLVRIRRALGASDRWALDLWKRRCADTARTLGAVVGPERVAELRAAPDRFAFQETRWELRWGRIRVVAHRVATYAGAIVSGYVVARLAGDLGALWSAAVGFACAAIVVGALWRVDERTRLLPAMVAVAASGYLVTRIDGRWPLLVGATVLAVVAVSALRLIAVAGANVGGAVQARRVQRADPRGFAVVGLLEVLAEVERPTLRNDLHWRRYKLRTLEQVASRLETDLPAVFAADPASAEVLRHRGRRAAAALRELKYLMVAAPPGAWRKIEETLRKDIAALATGALGRLQAADPPERQVRHRSRRQIVADGVRMLFFAGLPLAVVLVAQPWLRFNETILNWARLLTIGWAVLYVLLTVDPTFRDKLRTGFALINLGRGTGDPAQLEPSTAEKRANPAK</sequence>
<comment type="caution">
    <text evidence="2">The sequence shown here is derived from an EMBL/GenBank/DDBJ whole genome shotgun (WGS) entry which is preliminary data.</text>
</comment>
<name>A0ABQ4C116_9ACTN</name>
<feature type="transmembrane region" description="Helical" evidence="1">
    <location>
        <begin position="822"/>
        <end position="842"/>
    </location>
</feature>
<keyword evidence="3" id="KW-1185">Reference proteome</keyword>
<dbReference type="EMBL" id="BONC01000014">
    <property type="protein sequence ID" value="GIF56454.1"/>
    <property type="molecule type" value="Genomic_DNA"/>
</dbReference>
<keyword evidence="1" id="KW-0812">Transmembrane</keyword>
<evidence type="ECO:0000256" key="1">
    <source>
        <dbReference type="SAM" id="Phobius"/>
    </source>
</evidence>
<gene>
    <name evidence="2" type="ORF">Air01nite_25490</name>
</gene>
<proteinExistence type="predicted"/>
<feature type="transmembrane region" description="Helical" evidence="1">
    <location>
        <begin position="848"/>
        <end position="868"/>
    </location>
</feature>
<evidence type="ECO:0000313" key="3">
    <source>
        <dbReference type="Proteomes" id="UP000624325"/>
    </source>
</evidence>
<reference evidence="2 3" key="1">
    <citation type="submission" date="2021-01" db="EMBL/GenBank/DDBJ databases">
        <title>Whole genome shotgun sequence of Asanoa iriomotensis NBRC 100142.</title>
        <authorList>
            <person name="Komaki H."/>
            <person name="Tamura T."/>
        </authorList>
    </citation>
    <scope>NUCLEOTIDE SEQUENCE [LARGE SCALE GENOMIC DNA]</scope>
    <source>
        <strain evidence="2 3">NBRC 100142</strain>
    </source>
</reference>
<dbReference type="RefSeq" id="WP_203702237.1">
    <property type="nucleotide sequence ID" value="NZ_BONC01000014.1"/>
</dbReference>
<feature type="transmembrane region" description="Helical" evidence="1">
    <location>
        <begin position="653"/>
        <end position="679"/>
    </location>
</feature>
<feature type="transmembrane region" description="Helical" evidence="1">
    <location>
        <begin position="601"/>
        <end position="622"/>
    </location>
</feature>
<protein>
    <submittedName>
        <fullName evidence="2">Uncharacterized protein</fullName>
    </submittedName>
</protein>
<accession>A0ABQ4C116</accession>
<dbReference type="Proteomes" id="UP000624325">
    <property type="component" value="Unassembled WGS sequence"/>
</dbReference>